<gene>
    <name evidence="1" type="ORF">TSIB3V08_LOCUS10354</name>
</gene>
<accession>A0A7R9B4U6</accession>
<reference evidence="1" key="1">
    <citation type="submission" date="2020-11" db="EMBL/GenBank/DDBJ databases">
        <authorList>
            <person name="Tran Van P."/>
        </authorList>
    </citation>
    <scope>NUCLEOTIDE SEQUENCE</scope>
</reference>
<evidence type="ECO:0000313" key="1">
    <source>
        <dbReference type="EMBL" id="CAD7266335.1"/>
    </source>
</evidence>
<name>A0A7R9B4U6_TIMSH</name>
<sequence>MFCRGYIRRLSW</sequence>
<organism evidence="1">
    <name type="scientific">Timema shepardi</name>
    <name type="common">Walking stick</name>
    <dbReference type="NCBI Taxonomy" id="629360"/>
    <lineage>
        <taxon>Eukaryota</taxon>
        <taxon>Metazoa</taxon>
        <taxon>Ecdysozoa</taxon>
        <taxon>Arthropoda</taxon>
        <taxon>Hexapoda</taxon>
        <taxon>Insecta</taxon>
        <taxon>Pterygota</taxon>
        <taxon>Neoptera</taxon>
        <taxon>Polyneoptera</taxon>
        <taxon>Phasmatodea</taxon>
        <taxon>Timematodea</taxon>
        <taxon>Timematoidea</taxon>
        <taxon>Timematidae</taxon>
        <taxon>Timema</taxon>
    </lineage>
</organism>
<protein>
    <submittedName>
        <fullName evidence="1">Uncharacterized protein</fullName>
    </submittedName>
</protein>
<proteinExistence type="predicted"/>
<dbReference type="EMBL" id="OC006828">
    <property type="protein sequence ID" value="CAD7266335.1"/>
    <property type="molecule type" value="Genomic_DNA"/>
</dbReference>